<name>A0ABV5ZLT7_9BACT</name>
<evidence type="ECO:0000313" key="2">
    <source>
        <dbReference type="EMBL" id="MFB9898334.1"/>
    </source>
</evidence>
<keyword evidence="3" id="KW-1185">Reference proteome</keyword>
<accession>A0ABV5ZLT7</accession>
<evidence type="ECO:0000256" key="1">
    <source>
        <dbReference type="SAM" id="Phobius"/>
    </source>
</evidence>
<dbReference type="EMBL" id="JBHLZF010000002">
    <property type="protein sequence ID" value="MFB9898334.1"/>
    <property type="molecule type" value="Genomic_DNA"/>
</dbReference>
<protein>
    <submittedName>
        <fullName evidence="2">DUF4271 domain-containing protein</fullName>
    </submittedName>
</protein>
<proteinExistence type="predicted"/>
<keyword evidence="1" id="KW-0812">Transmembrane</keyword>
<evidence type="ECO:0000313" key="3">
    <source>
        <dbReference type="Proteomes" id="UP001589688"/>
    </source>
</evidence>
<gene>
    <name evidence="2" type="ORF">ACFFK8_11155</name>
</gene>
<dbReference type="InterPro" id="IPR025367">
    <property type="entry name" value="DUF4271"/>
</dbReference>
<keyword evidence="1" id="KW-0472">Membrane</keyword>
<feature type="transmembrane region" description="Helical" evidence="1">
    <location>
        <begin position="252"/>
        <end position="275"/>
    </location>
</feature>
<feature type="transmembrane region" description="Helical" evidence="1">
    <location>
        <begin position="216"/>
        <end position="240"/>
    </location>
</feature>
<dbReference type="Proteomes" id="UP001589688">
    <property type="component" value="Unassembled WGS sequence"/>
</dbReference>
<feature type="transmembrane region" description="Helical" evidence="1">
    <location>
        <begin position="314"/>
        <end position="334"/>
    </location>
</feature>
<comment type="caution">
    <text evidence="2">The sequence shown here is derived from an EMBL/GenBank/DDBJ whole genome shotgun (WGS) entry which is preliminary data.</text>
</comment>
<feature type="transmembrane region" description="Helical" evidence="1">
    <location>
        <begin position="178"/>
        <end position="196"/>
    </location>
</feature>
<feature type="transmembrane region" description="Helical" evidence="1">
    <location>
        <begin position="281"/>
        <end position="302"/>
    </location>
</feature>
<feature type="transmembrane region" description="Helical" evidence="1">
    <location>
        <begin position="128"/>
        <end position="145"/>
    </location>
</feature>
<sequence length="343" mass="39115">MMQQDSIQHADIETLEASSQEASSVRHDGYHSPREIISWLPRTATPWQQDSAIRANYKFPEVDWTKAHNPMCTPQTRADAPSGFSLDKPMYHGRSLVQPDSIYRPEYAVYRQGVAGDPVPYTIGGDNLITSILLGCFVFATVAVAKSGNFLQRQFKNFFRTQREGTTVITETSSELRFQLFLVLQTCLLFALIFFFRTNTFGDESFTIPQYLIIGTYTGIMAVYFLLKALLYAVVDWVFFEKKKNEQWMKSALFLASTEGLALFPVVMLLAYFGFSIEGTVVYTMFVIILVKLLAFYKTFIIFFRKSGVFLQSFLYFCALELMPLGALWGALVLTDSYLKINF</sequence>
<dbReference type="RefSeq" id="WP_027953062.1">
    <property type="nucleotide sequence ID" value="NZ_JBHLZF010000002.1"/>
</dbReference>
<dbReference type="Pfam" id="PF14093">
    <property type="entry name" value="DUF4271"/>
    <property type="match status" value="1"/>
</dbReference>
<organism evidence="2 3">
    <name type="scientific">Hallella seregens ATCC 51272</name>
    <dbReference type="NCBI Taxonomy" id="1336250"/>
    <lineage>
        <taxon>Bacteria</taxon>
        <taxon>Pseudomonadati</taxon>
        <taxon>Bacteroidota</taxon>
        <taxon>Bacteroidia</taxon>
        <taxon>Bacteroidales</taxon>
        <taxon>Prevotellaceae</taxon>
        <taxon>Hallella</taxon>
    </lineage>
</organism>
<reference evidence="2 3" key="1">
    <citation type="submission" date="2024-09" db="EMBL/GenBank/DDBJ databases">
        <authorList>
            <person name="Sun Q."/>
            <person name="Mori K."/>
        </authorList>
    </citation>
    <scope>NUCLEOTIDE SEQUENCE [LARGE SCALE GENOMIC DNA]</scope>
    <source>
        <strain evidence="2 3">ATCC 51272</strain>
    </source>
</reference>
<keyword evidence="1" id="KW-1133">Transmembrane helix</keyword>